<name>E4U2I4_SULKY</name>
<dbReference type="RefSeq" id="WP_013460868.1">
    <property type="nucleotide sequence ID" value="NC_014762.1"/>
</dbReference>
<organism evidence="3 4">
    <name type="scientific">Sulfuricurvum kujiense (strain ATCC BAA-921 / DSM 16994 / JCM 11577 / YK-1)</name>
    <dbReference type="NCBI Taxonomy" id="709032"/>
    <lineage>
        <taxon>Bacteria</taxon>
        <taxon>Pseudomonadati</taxon>
        <taxon>Campylobacterota</taxon>
        <taxon>Epsilonproteobacteria</taxon>
        <taxon>Campylobacterales</taxon>
        <taxon>Sulfurimonadaceae</taxon>
        <taxon>Sulfuricurvum</taxon>
    </lineage>
</organism>
<evidence type="ECO:0000259" key="2">
    <source>
        <dbReference type="Pfam" id="PF02579"/>
    </source>
</evidence>
<evidence type="ECO:0000313" key="3">
    <source>
        <dbReference type="EMBL" id="ADR34671.1"/>
    </source>
</evidence>
<feature type="domain" description="Dinitrogenase iron-molybdenum cofactor biosynthesis" evidence="2">
    <location>
        <begin position="12"/>
        <end position="87"/>
    </location>
</feature>
<evidence type="ECO:0000313" key="4">
    <source>
        <dbReference type="Proteomes" id="UP000008721"/>
    </source>
</evidence>
<dbReference type="OrthoDB" id="5348293at2"/>
<dbReference type="Pfam" id="PF02579">
    <property type="entry name" value="Nitro_FeMo-Co"/>
    <property type="match status" value="1"/>
</dbReference>
<reference evidence="3 4" key="1">
    <citation type="journal article" date="2012" name="Stand. Genomic Sci.">
        <title>Complete genome sequence of the sulfur compounds oxidizing chemolithoautotroph Sulfuricurvum kujiense type strain (YK-1(T)).</title>
        <authorList>
            <person name="Han C."/>
            <person name="Kotsyurbenko O."/>
            <person name="Chertkov O."/>
            <person name="Held B."/>
            <person name="Lapidus A."/>
            <person name="Nolan M."/>
            <person name="Lucas S."/>
            <person name="Hammon N."/>
            <person name="Deshpande S."/>
            <person name="Cheng J.F."/>
            <person name="Tapia R."/>
            <person name="Goodwin L.A."/>
            <person name="Pitluck S."/>
            <person name="Liolios K."/>
            <person name="Pagani I."/>
            <person name="Ivanova N."/>
            <person name="Mavromatis K."/>
            <person name="Mikhailova N."/>
            <person name="Pati A."/>
            <person name="Chen A."/>
            <person name="Palaniappan K."/>
            <person name="Land M."/>
            <person name="Hauser L."/>
            <person name="Chang Y.J."/>
            <person name="Jeffries C.D."/>
            <person name="Brambilla E.M."/>
            <person name="Rohde M."/>
            <person name="Spring S."/>
            <person name="Sikorski J."/>
            <person name="Goker M."/>
            <person name="Woyke T."/>
            <person name="Bristow J."/>
            <person name="Eisen J.A."/>
            <person name="Markowitz V."/>
            <person name="Hugenholtz P."/>
            <person name="Kyrpides N.C."/>
            <person name="Klenk H.P."/>
            <person name="Detter J.C."/>
        </authorList>
    </citation>
    <scope>NUCLEOTIDE SEQUENCE [LARGE SCALE GENOMIC DNA]</scope>
    <source>
        <strain evidence="4">ATCC BAA-921 / DSM 16994 / JCM 11577 / YK-1</strain>
    </source>
</reference>
<keyword evidence="4" id="KW-1185">Reference proteome</keyword>
<accession>E4U2I4</accession>
<sequence length="148" mass="17059">MIAIPLKTNTLESAIAPLFGKAKWFALIDNNRQVTFWHNELQSGREVVKYLKANNVERIVFQDIGGNPYLMLHNAGITCYHGGHGRILLKEALTFLEQNALIRVTPENMAEYVEKPHKHNKEEHKELHHCGHHHHEHSHGHRHAASHR</sequence>
<dbReference type="KEGG" id="sku:Sulku_2011"/>
<feature type="compositionally biased region" description="Basic and acidic residues" evidence="1">
    <location>
        <begin position="117"/>
        <end position="129"/>
    </location>
</feature>
<dbReference type="Proteomes" id="UP000008721">
    <property type="component" value="Chromosome"/>
</dbReference>
<feature type="region of interest" description="Disordered" evidence="1">
    <location>
        <begin position="117"/>
        <end position="148"/>
    </location>
</feature>
<dbReference type="eggNOG" id="COG1433">
    <property type="taxonomic scope" value="Bacteria"/>
</dbReference>
<dbReference type="InterPro" id="IPR036105">
    <property type="entry name" value="DiNase_FeMo-co_biosyn_sf"/>
</dbReference>
<protein>
    <recommendedName>
        <fullName evidence="2">Dinitrogenase iron-molybdenum cofactor biosynthesis domain-containing protein</fullName>
    </recommendedName>
</protein>
<dbReference type="AlphaFoldDB" id="E4U2I4"/>
<dbReference type="Gene3D" id="3.30.420.130">
    <property type="entry name" value="Dinitrogenase iron-molybdenum cofactor biosynthesis domain"/>
    <property type="match status" value="1"/>
</dbReference>
<gene>
    <name evidence="3" type="ordered locus">Sulku_2011</name>
</gene>
<dbReference type="InterPro" id="IPR003731">
    <property type="entry name" value="Di-Nase_FeMo-co_biosynth"/>
</dbReference>
<dbReference type="SUPFAM" id="SSF53146">
    <property type="entry name" value="Nitrogenase accessory factor-like"/>
    <property type="match status" value="1"/>
</dbReference>
<evidence type="ECO:0000256" key="1">
    <source>
        <dbReference type="SAM" id="MobiDB-lite"/>
    </source>
</evidence>
<dbReference type="EMBL" id="CP002355">
    <property type="protein sequence ID" value="ADR34671.1"/>
    <property type="molecule type" value="Genomic_DNA"/>
</dbReference>
<feature type="compositionally biased region" description="Basic residues" evidence="1">
    <location>
        <begin position="130"/>
        <end position="148"/>
    </location>
</feature>
<dbReference type="STRING" id="709032.Sulku_2011"/>
<dbReference type="HOGENOM" id="CLU_104194_1_0_7"/>
<proteinExistence type="predicted"/>